<gene>
    <name evidence="1" type="ORF">G4Y79_17975</name>
</gene>
<dbReference type="EMBL" id="CP062983">
    <property type="protein sequence ID" value="QPC81563.1"/>
    <property type="molecule type" value="Genomic_DNA"/>
</dbReference>
<dbReference type="Proteomes" id="UP000594468">
    <property type="component" value="Chromosome"/>
</dbReference>
<protein>
    <submittedName>
        <fullName evidence="1">Uncharacterized protein</fullName>
    </submittedName>
</protein>
<evidence type="ECO:0000313" key="2">
    <source>
        <dbReference type="Proteomes" id="UP000594468"/>
    </source>
</evidence>
<name>A0A7S8E768_9CHLR</name>
<proteinExistence type="predicted"/>
<dbReference type="AlphaFoldDB" id="A0A7S8E768"/>
<dbReference type="RefSeq" id="WP_195169635.1">
    <property type="nucleotide sequence ID" value="NZ_CP062983.1"/>
</dbReference>
<accession>A0A7S8E768</accession>
<reference evidence="1 2" key="1">
    <citation type="submission" date="2020-02" db="EMBL/GenBank/DDBJ databases">
        <authorList>
            <person name="Zheng R.K."/>
            <person name="Sun C.M."/>
        </authorList>
    </citation>
    <scope>NUCLEOTIDE SEQUENCE [LARGE SCALE GENOMIC DNA]</scope>
    <source>
        <strain evidence="2">rifampicinis</strain>
    </source>
</reference>
<sequence length="169" mass="18977">MPEPRPERTPINDPYKGVIVQNGDTLALAAQVPEDTDVFYQGEMILRYGIAFLERPHIAIVPDLIALDYGDMIVGEEAWDFLLNRSNLYPRADVLGYRHDGIDDMIAVKRLDVMAPIAVLAYRDAEATQPIARLSAFIGNVDDDLPERARAYLHPYESIVEWQATLHAG</sequence>
<dbReference type="KEGG" id="pmet:G4Y79_17975"/>
<keyword evidence="2" id="KW-1185">Reference proteome</keyword>
<evidence type="ECO:0000313" key="1">
    <source>
        <dbReference type="EMBL" id="QPC81563.1"/>
    </source>
</evidence>
<organism evidence="1 2">
    <name type="scientific">Phototrophicus methaneseepsis</name>
    <dbReference type="NCBI Taxonomy" id="2710758"/>
    <lineage>
        <taxon>Bacteria</taxon>
        <taxon>Bacillati</taxon>
        <taxon>Chloroflexota</taxon>
        <taxon>Candidatus Thermofontia</taxon>
        <taxon>Phototrophicales</taxon>
        <taxon>Phototrophicaceae</taxon>
        <taxon>Phototrophicus</taxon>
    </lineage>
</organism>